<dbReference type="RefSeq" id="WP_167475340.1">
    <property type="nucleotide sequence ID" value="NZ_CP046172.1"/>
</dbReference>
<evidence type="ECO:0000313" key="3">
    <source>
        <dbReference type="Proteomes" id="UP000503540"/>
    </source>
</evidence>
<name>A0A6G9YHR0_9NOCA</name>
<organism evidence="2 3">
    <name type="scientific">Nocardia arthritidis</name>
    <dbReference type="NCBI Taxonomy" id="228602"/>
    <lineage>
        <taxon>Bacteria</taxon>
        <taxon>Bacillati</taxon>
        <taxon>Actinomycetota</taxon>
        <taxon>Actinomycetes</taxon>
        <taxon>Mycobacteriales</taxon>
        <taxon>Nocardiaceae</taxon>
        <taxon>Nocardia</taxon>
    </lineage>
</organism>
<gene>
    <name evidence="2" type="ORF">F5544_24165</name>
</gene>
<dbReference type="EMBL" id="CP046172">
    <property type="protein sequence ID" value="QIS12690.1"/>
    <property type="molecule type" value="Genomic_DNA"/>
</dbReference>
<protein>
    <submittedName>
        <fullName evidence="2">Uncharacterized protein</fullName>
    </submittedName>
</protein>
<accession>A0A6G9YHR0</accession>
<dbReference type="KEGG" id="nah:F5544_24165"/>
<evidence type="ECO:0000256" key="1">
    <source>
        <dbReference type="SAM" id="MobiDB-lite"/>
    </source>
</evidence>
<sequence length="50" mass="5688">MTDSVADFPEAGDVDFDENQNKIVYDGARWVAMEEPPEADPRARIRHDPN</sequence>
<reference evidence="2 3" key="1">
    <citation type="journal article" date="2019" name="ACS Chem. Biol.">
        <title>Identification and Mobilization of a Cryptic Antibiotic Biosynthesis Gene Locus from a Human-Pathogenic Nocardia Isolate.</title>
        <authorList>
            <person name="Herisse M."/>
            <person name="Ishida K."/>
            <person name="Porter J.L."/>
            <person name="Howden B."/>
            <person name="Hertweck C."/>
            <person name="Stinear T.P."/>
            <person name="Pidot S.J."/>
        </authorList>
    </citation>
    <scope>NUCLEOTIDE SEQUENCE [LARGE SCALE GENOMIC DNA]</scope>
    <source>
        <strain evidence="2 3">AUSMDU00012717</strain>
    </source>
</reference>
<feature type="region of interest" description="Disordered" evidence="1">
    <location>
        <begin position="1"/>
        <end position="20"/>
    </location>
</feature>
<proteinExistence type="predicted"/>
<evidence type="ECO:0000313" key="2">
    <source>
        <dbReference type="EMBL" id="QIS12690.1"/>
    </source>
</evidence>
<keyword evidence="3" id="KW-1185">Reference proteome</keyword>
<dbReference type="Proteomes" id="UP000503540">
    <property type="component" value="Chromosome"/>
</dbReference>
<dbReference type="AlphaFoldDB" id="A0A6G9YHR0"/>